<sequence length="534" mass="56610">MTTLGELFDVAVAHLVGAAETPLASIGPEERVALIGRVEDVLTQVRSGLGPRAYTPVLTTEERELTVSERNLEGCLDQASSWLGTARSHLQAPASEAIGPAGDRISAAAQAVGAVRDTITSHLGPDRAPLTPYAYLLRHQAAFDYLSRRYSEVAWTAGEVVHRLSQGVEHPGAGEAFEAARASLAQASVYARAGGREADVHLETFPLALPVAPVQATPADATSAVTVRLGEDSERLSRAAYGALHDRDEQRMSGSDFRQLSSWTATTRILTGRLLLHVAASMPEGPVRTGFKDAAGALRKSSQVWTAAAAGWMDIVDLADPRERPALPPPGLGLVRRGELVQMPTTDPHPAVVISRTAATRVGQLLFGPQWEPEQGLGTSRPGAGVLADAGGPGALAASLYRLPSAGWQMAAAAPLAVKRAGAGLVADAAEHRPPGWNENWRFYSVHPREVERLAGAYAAVMTAEQAAAGALLDIARRAGVAVPRAVLDASAHRAIAEEQRWAPRQQVQAKPRELPRAHVPVDLVVGRRPGMRR</sequence>
<dbReference type="Proteomes" id="UP000600026">
    <property type="component" value="Unassembled WGS sequence"/>
</dbReference>
<dbReference type="OrthoDB" id="4016467at2"/>
<organism evidence="1 2">
    <name type="scientific">Streptomyces xanthophaeus</name>
    <dbReference type="NCBI Taxonomy" id="67385"/>
    <lineage>
        <taxon>Bacteria</taxon>
        <taxon>Bacillati</taxon>
        <taxon>Actinomycetota</taxon>
        <taxon>Actinomycetes</taxon>
        <taxon>Kitasatosporales</taxon>
        <taxon>Streptomycetaceae</taxon>
        <taxon>Streptomyces</taxon>
    </lineage>
</organism>
<evidence type="ECO:0000313" key="2">
    <source>
        <dbReference type="Proteomes" id="UP000600026"/>
    </source>
</evidence>
<reference evidence="1" key="1">
    <citation type="submission" date="2020-09" db="EMBL/GenBank/DDBJ databases">
        <title>Whole genome shotgun sequence of Streptomyces xanthophaeus NBRC 12829.</title>
        <authorList>
            <person name="Komaki H."/>
            <person name="Tamura T."/>
        </authorList>
    </citation>
    <scope>NUCLEOTIDE SEQUENCE</scope>
    <source>
        <strain evidence="1">NBRC 12829</strain>
    </source>
</reference>
<proteinExistence type="predicted"/>
<comment type="caution">
    <text evidence="1">The sequence shown here is derived from an EMBL/GenBank/DDBJ whole genome shotgun (WGS) entry which is preliminary data.</text>
</comment>
<accession>A0A919HA40</accession>
<gene>
    <name evidence="1" type="ORF">Sxan_77330</name>
</gene>
<protein>
    <submittedName>
        <fullName evidence="1">Uncharacterized protein</fullName>
    </submittedName>
</protein>
<keyword evidence="2" id="KW-1185">Reference proteome</keyword>
<dbReference type="EMBL" id="BNEE01000011">
    <property type="protein sequence ID" value="GHI90369.1"/>
    <property type="molecule type" value="Genomic_DNA"/>
</dbReference>
<dbReference type="AlphaFoldDB" id="A0A919HA40"/>
<dbReference type="RefSeq" id="WP_157853305.1">
    <property type="nucleotide sequence ID" value="NZ_BNEE01000011.1"/>
</dbReference>
<evidence type="ECO:0000313" key="1">
    <source>
        <dbReference type="EMBL" id="GHI90369.1"/>
    </source>
</evidence>
<name>A0A919HA40_9ACTN</name>